<feature type="region of interest" description="Disordered" evidence="1">
    <location>
        <begin position="235"/>
        <end position="257"/>
    </location>
</feature>
<comment type="caution">
    <text evidence="2">The sequence shown here is derived from an EMBL/GenBank/DDBJ whole genome shotgun (WGS) entry which is preliminary data.</text>
</comment>
<evidence type="ECO:0000313" key="2">
    <source>
        <dbReference type="EMBL" id="KAK8881262.1"/>
    </source>
</evidence>
<organism evidence="2 3">
    <name type="scientific">Tritrichomonas musculus</name>
    <dbReference type="NCBI Taxonomy" id="1915356"/>
    <lineage>
        <taxon>Eukaryota</taxon>
        <taxon>Metamonada</taxon>
        <taxon>Parabasalia</taxon>
        <taxon>Tritrichomonadida</taxon>
        <taxon>Tritrichomonadidae</taxon>
        <taxon>Tritrichomonas</taxon>
    </lineage>
</organism>
<gene>
    <name evidence="2" type="ORF">M9Y10_003996</name>
</gene>
<sequence length="275" mass="32188">MGEKILVCKCNLHFSPPINSTDMERLQDLPNDVFTSDGAALYVDEYNWISYNKVVKSLDVIADYMKHDADIRTRISGELLGFIGDGGDSEPRRLYVRNGRVIEDDVPIHWRQYYPRFSRHLTSEERDNLSSISDLLFVNNDDFIDPYEYFEWVKLDKFIEELRPIYREARQYKKLSICGCIIGKKGTKENGTVLAKDTEKSFAKITCKKKETKSQDIYARCSKIGRHKKKIVEDDDKPLRKRKSKSHSLKAKDYELTPEENKKMHKLRAKDYLLD</sequence>
<keyword evidence="3" id="KW-1185">Reference proteome</keyword>
<proteinExistence type="predicted"/>
<accession>A0ABR2JRA2</accession>
<name>A0ABR2JRA2_9EUKA</name>
<feature type="compositionally biased region" description="Basic residues" evidence="1">
    <location>
        <begin position="239"/>
        <end position="249"/>
    </location>
</feature>
<dbReference type="EMBL" id="JAPFFF010000010">
    <property type="protein sequence ID" value="KAK8881262.1"/>
    <property type="molecule type" value="Genomic_DNA"/>
</dbReference>
<protein>
    <submittedName>
        <fullName evidence="2">Uncharacterized protein</fullName>
    </submittedName>
</protein>
<evidence type="ECO:0000313" key="3">
    <source>
        <dbReference type="Proteomes" id="UP001470230"/>
    </source>
</evidence>
<evidence type="ECO:0000256" key="1">
    <source>
        <dbReference type="SAM" id="MobiDB-lite"/>
    </source>
</evidence>
<dbReference type="Proteomes" id="UP001470230">
    <property type="component" value="Unassembled WGS sequence"/>
</dbReference>
<reference evidence="2 3" key="1">
    <citation type="submission" date="2024-04" db="EMBL/GenBank/DDBJ databases">
        <title>Tritrichomonas musculus Genome.</title>
        <authorList>
            <person name="Alves-Ferreira E."/>
            <person name="Grigg M."/>
            <person name="Lorenzi H."/>
            <person name="Galac M."/>
        </authorList>
    </citation>
    <scope>NUCLEOTIDE SEQUENCE [LARGE SCALE GENOMIC DNA]</scope>
    <source>
        <strain evidence="2 3">EAF2021</strain>
    </source>
</reference>